<feature type="signal peptide" evidence="1">
    <location>
        <begin position="1"/>
        <end position="20"/>
    </location>
</feature>
<comment type="caution">
    <text evidence="2">The sequence shown here is derived from an EMBL/GenBank/DDBJ whole genome shotgun (WGS) entry which is preliminary data.</text>
</comment>
<gene>
    <name evidence="2" type="ORF">BBB56_06305</name>
</gene>
<keyword evidence="3" id="KW-1185">Reference proteome</keyword>
<dbReference type="OrthoDB" id="6541205at2"/>
<dbReference type="Proteomes" id="UP000281332">
    <property type="component" value="Unassembled WGS sequence"/>
</dbReference>
<evidence type="ECO:0000313" key="2">
    <source>
        <dbReference type="EMBL" id="RPE03010.1"/>
    </source>
</evidence>
<reference evidence="2 3" key="1">
    <citation type="submission" date="2018-11" db="EMBL/GenBank/DDBJ databases">
        <title>Whole genome sequencing of Pantoea sp. RIT388.</title>
        <authorList>
            <person name="Gan H.M."/>
            <person name="Hudson A.O."/>
        </authorList>
    </citation>
    <scope>NUCLEOTIDE SEQUENCE [LARGE SCALE GENOMIC DNA]</scope>
    <source>
        <strain evidence="2 3">RIT388</strain>
    </source>
</reference>
<organism evidence="2 3">
    <name type="scientific">Candidatus Pantoea deserta</name>
    <dbReference type="NCBI Taxonomy" id="1869313"/>
    <lineage>
        <taxon>Bacteria</taxon>
        <taxon>Pseudomonadati</taxon>
        <taxon>Pseudomonadota</taxon>
        <taxon>Gammaproteobacteria</taxon>
        <taxon>Enterobacterales</taxon>
        <taxon>Erwiniaceae</taxon>
        <taxon>Pantoea</taxon>
    </lineage>
</organism>
<dbReference type="EMBL" id="RMVG01000003">
    <property type="protein sequence ID" value="RPE03010.1"/>
    <property type="molecule type" value="Genomic_DNA"/>
</dbReference>
<accession>A0A3N4PGZ7</accession>
<evidence type="ECO:0008006" key="4">
    <source>
        <dbReference type="Google" id="ProtNLM"/>
    </source>
</evidence>
<feature type="chain" id="PRO_5018070705" description="Cor protein" evidence="1">
    <location>
        <begin position="21"/>
        <end position="74"/>
    </location>
</feature>
<dbReference type="PROSITE" id="PS51257">
    <property type="entry name" value="PROKAR_LIPOPROTEIN"/>
    <property type="match status" value="1"/>
</dbReference>
<proteinExistence type="predicted"/>
<name>A0A3N4PGZ7_9GAMM</name>
<dbReference type="AlphaFoldDB" id="A0A3N4PGZ7"/>
<evidence type="ECO:0000313" key="3">
    <source>
        <dbReference type="Proteomes" id="UP000281332"/>
    </source>
</evidence>
<keyword evidence="1" id="KW-0732">Signal</keyword>
<sequence>MKKIITITLLSLLASGCVSNSPPVCYNKATIYKEVYNVAIFKVENGRYLAGNPFYTWTDKPQFIDTSSCDKLNP</sequence>
<evidence type="ECO:0000256" key="1">
    <source>
        <dbReference type="SAM" id="SignalP"/>
    </source>
</evidence>
<dbReference type="RefSeq" id="WP_123799886.1">
    <property type="nucleotide sequence ID" value="NZ_RMVG01000003.1"/>
</dbReference>
<protein>
    <recommendedName>
        <fullName evidence="4">Cor protein</fullName>
    </recommendedName>
</protein>